<dbReference type="AlphaFoldDB" id="A0A6B3R248"/>
<feature type="region of interest" description="Disordered" evidence="1">
    <location>
        <begin position="1"/>
        <end position="68"/>
    </location>
</feature>
<name>A0A6B3R248_9FLAO</name>
<proteinExistence type="predicted"/>
<evidence type="ECO:0000256" key="1">
    <source>
        <dbReference type="SAM" id="MobiDB-lite"/>
    </source>
</evidence>
<evidence type="ECO:0000313" key="2">
    <source>
        <dbReference type="EMBL" id="NEV94332.1"/>
    </source>
</evidence>
<feature type="compositionally biased region" description="Basic and acidic residues" evidence="1">
    <location>
        <begin position="1"/>
        <end position="54"/>
    </location>
</feature>
<feature type="compositionally biased region" description="Basic residues" evidence="1">
    <location>
        <begin position="55"/>
        <end position="68"/>
    </location>
</feature>
<gene>
    <name evidence="2" type="ORF">G3567_09265</name>
</gene>
<comment type="caution">
    <text evidence="2">The sequence shown here is derived from an EMBL/GenBank/DDBJ whole genome shotgun (WGS) entry which is preliminary data.</text>
</comment>
<dbReference type="RefSeq" id="WP_164005045.1">
    <property type="nucleotide sequence ID" value="NZ_JAAIKD010000004.1"/>
</dbReference>
<sequence length="68" mass="7835">MSLEDKKHIKPWEDASKSEDQVHLADMHGDGVHFNRDIKAKAKRDKQLAKEKAEKKQKKKAIKKKAGQ</sequence>
<organism evidence="2 3">
    <name type="scientific">Psychroflexus aurantiacus</name>
    <dbReference type="NCBI Taxonomy" id="2709310"/>
    <lineage>
        <taxon>Bacteria</taxon>
        <taxon>Pseudomonadati</taxon>
        <taxon>Bacteroidota</taxon>
        <taxon>Flavobacteriia</taxon>
        <taxon>Flavobacteriales</taxon>
        <taxon>Flavobacteriaceae</taxon>
        <taxon>Psychroflexus</taxon>
    </lineage>
</organism>
<accession>A0A6B3R248</accession>
<dbReference type="Proteomes" id="UP000478505">
    <property type="component" value="Unassembled WGS sequence"/>
</dbReference>
<reference evidence="2 3" key="1">
    <citation type="submission" date="2020-02" db="EMBL/GenBank/DDBJ databases">
        <title>Flavobacteriaceae Psychroflexus bacterium YR1-1, complete genome.</title>
        <authorList>
            <person name="Li Y."/>
            <person name="Wu S."/>
        </authorList>
    </citation>
    <scope>NUCLEOTIDE SEQUENCE [LARGE SCALE GENOMIC DNA]</scope>
    <source>
        <strain evidence="2 3">YR1-1</strain>
    </source>
</reference>
<evidence type="ECO:0000313" key="3">
    <source>
        <dbReference type="Proteomes" id="UP000478505"/>
    </source>
</evidence>
<dbReference type="EMBL" id="JAAIKD010000004">
    <property type="protein sequence ID" value="NEV94332.1"/>
    <property type="molecule type" value="Genomic_DNA"/>
</dbReference>
<protein>
    <submittedName>
        <fullName evidence="2">Uncharacterized protein</fullName>
    </submittedName>
</protein>
<keyword evidence="3" id="KW-1185">Reference proteome</keyword>